<dbReference type="PANTHER" id="PTHR11861:SF8">
    <property type="entry name" value="PKD DOMAIN-CONTAINING PROTEIN"/>
    <property type="match status" value="1"/>
</dbReference>
<evidence type="ECO:0000256" key="1">
    <source>
        <dbReference type="SAM" id="MobiDB-lite"/>
    </source>
</evidence>
<keyword evidence="2" id="KW-1133">Transmembrane helix</keyword>
<evidence type="ECO:0000313" key="5">
    <source>
        <dbReference type="Proteomes" id="UP000440578"/>
    </source>
</evidence>
<keyword evidence="2 4" id="KW-0812">Transmembrane</keyword>
<dbReference type="AlphaFoldDB" id="A0A6A4X3S9"/>
<keyword evidence="3" id="KW-0732">Signal</keyword>
<dbReference type="InterPro" id="IPR045219">
    <property type="entry name" value="PKAT"/>
</dbReference>
<dbReference type="EMBL" id="VIIS01000438">
    <property type="protein sequence ID" value="KAF0309071.1"/>
    <property type="molecule type" value="Genomic_DNA"/>
</dbReference>
<dbReference type="GO" id="GO:0005886">
    <property type="term" value="C:plasma membrane"/>
    <property type="evidence" value="ECO:0007669"/>
    <property type="project" value="TreeGrafter"/>
</dbReference>
<feature type="chain" id="PRO_5025643233" evidence="3">
    <location>
        <begin position="18"/>
        <end position="440"/>
    </location>
</feature>
<gene>
    <name evidence="4" type="primary">TMEM130</name>
    <name evidence="4" type="ORF">FJT64_019759</name>
</gene>
<dbReference type="Proteomes" id="UP000440578">
    <property type="component" value="Unassembled WGS sequence"/>
</dbReference>
<evidence type="ECO:0000313" key="4">
    <source>
        <dbReference type="EMBL" id="KAF0309071.1"/>
    </source>
</evidence>
<comment type="caution">
    <text evidence="4">The sequence shown here is derived from an EMBL/GenBank/DDBJ whole genome shotgun (WGS) entry which is preliminary data.</text>
</comment>
<name>A0A6A4X3S9_AMPAM</name>
<keyword evidence="2" id="KW-0472">Membrane</keyword>
<evidence type="ECO:0000256" key="2">
    <source>
        <dbReference type="SAM" id="Phobius"/>
    </source>
</evidence>
<evidence type="ECO:0000256" key="3">
    <source>
        <dbReference type="SAM" id="SignalP"/>
    </source>
</evidence>
<organism evidence="4 5">
    <name type="scientific">Amphibalanus amphitrite</name>
    <name type="common">Striped barnacle</name>
    <name type="synonym">Balanus amphitrite</name>
    <dbReference type="NCBI Taxonomy" id="1232801"/>
    <lineage>
        <taxon>Eukaryota</taxon>
        <taxon>Metazoa</taxon>
        <taxon>Ecdysozoa</taxon>
        <taxon>Arthropoda</taxon>
        <taxon>Crustacea</taxon>
        <taxon>Multicrustacea</taxon>
        <taxon>Cirripedia</taxon>
        <taxon>Thoracica</taxon>
        <taxon>Thoracicalcarea</taxon>
        <taxon>Balanomorpha</taxon>
        <taxon>Balanoidea</taxon>
        <taxon>Balanidae</taxon>
        <taxon>Amphibalaninae</taxon>
        <taxon>Amphibalanus</taxon>
    </lineage>
</organism>
<protein>
    <submittedName>
        <fullName evidence="4">Transmembrane protein 130</fullName>
    </submittedName>
</protein>
<feature type="region of interest" description="Disordered" evidence="1">
    <location>
        <begin position="403"/>
        <end position="440"/>
    </location>
</feature>
<proteinExistence type="predicted"/>
<dbReference type="PANTHER" id="PTHR11861">
    <property type="entry name" value="MELANOCYTE PROTEIN PMEL 17-RELATED"/>
    <property type="match status" value="1"/>
</dbReference>
<feature type="compositionally biased region" description="Low complexity" evidence="1">
    <location>
        <begin position="403"/>
        <end position="415"/>
    </location>
</feature>
<keyword evidence="5" id="KW-1185">Reference proteome</keyword>
<feature type="transmembrane region" description="Helical" evidence="2">
    <location>
        <begin position="337"/>
        <end position="356"/>
    </location>
</feature>
<feature type="signal peptide" evidence="3">
    <location>
        <begin position="1"/>
        <end position="17"/>
    </location>
</feature>
<dbReference type="OrthoDB" id="6381995at2759"/>
<sequence>MLTGLVCILIIPAIAAAARVDLTNDGPAVVGAPIMFTATVLLDPDDDRPDELVYEWSDNASPRHYNKSDPTSSLTATMMLRFDGNDRFGGYYTMTVRVKEPRLILPDRVIGEESTLYSITVYLNGGIELSQPGVTPREPGHVSMMNETLLSVNFHDPHHFIESATKVEYFWSVNDKINLGPFADPTLGYNMTRVGENFVRCIAVAHFNLSTEQARAGDATTKWGLFELTFNVDAPITLVNVSGNNWLKHGELLNLTVHCNGTGPWEYCVAVYTGRYNVTGNETCSNPIPTDDCTVPILRYLRDNGTYTAVSVLSNAVSRRVTPVAITVYTAVRRPQLSYYIIPLSCALAAIAFILFGSIKLIKSNRDYNLEIADFDFSQPGEAAAPPSFGRRLLVSMWPGGARRATGSAGATAGGESDAILPRGRTRRRSYGLVEDYEED</sequence>
<accession>A0A6A4X3S9</accession>
<reference evidence="4 5" key="1">
    <citation type="submission" date="2019-07" db="EMBL/GenBank/DDBJ databases">
        <title>Draft genome assembly of a fouling barnacle, Amphibalanus amphitrite (Darwin, 1854): The first reference genome for Thecostraca.</title>
        <authorList>
            <person name="Kim W."/>
        </authorList>
    </citation>
    <scope>NUCLEOTIDE SEQUENCE [LARGE SCALE GENOMIC DNA]</scope>
    <source>
        <strain evidence="4">SNU_AA5</strain>
        <tissue evidence="4">Soma without cirri and trophi</tissue>
    </source>
</reference>